<dbReference type="Proteomes" id="UP001420932">
    <property type="component" value="Unassembled WGS sequence"/>
</dbReference>
<keyword evidence="2" id="KW-1185">Reference proteome</keyword>
<reference evidence="1 2" key="1">
    <citation type="submission" date="2024-01" db="EMBL/GenBank/DDBJ databases">
        <title>Genome assemblies of Stephania.</title>
        <authorList>
            <person name="Yang L."/>
        </authorList>
    </citation>
    <scope>NUCLEOTIDE SEQUENCE [LARGE SCALE GENOMIC DNA]</scope>
    <source>
        <strain evidence="1">YNDBR</strain>
        <tissue evidence="1">Leaf</tissue>
    </source>
</reference>
<gene>
    <name evidence="1" type="ORF">Syun_029916</name>
</gene>
<protein>
    <submittedName>
        <fullName evidence="1">Uncharacterized protein</fullName>
    </submittedName>
</protein>
<organism evidence="1 2">
    <name type="scientific">Stephania yunnanensis</name>
    <dbReference type="NCBI Taxonomy" id="152371"/>
    <lineage>
        <taxon>Eukaryota</taxon>
        <taxon>Viridiplantae</taxon>
        <taxon>Streptophyta</taxon>
        <taxon>Embryophyta</taxon>
        <taxon>Tracheophyta</taxon>
        <taxon>Spermatophyta</taxon>
        <taxon>Magnoliopsida</taxon>
        <taxon>Ranunculales</taxon>
        <taxon>Menispermaceae</taxon>
        <taxon>Menispermoideae</taxon>
        <taxon>Cissampelideae</taxon>
        <taxon>Stephania</taxon>
    </lineage>
</organism>
<proteinExistence type="predicted"/>
<dbReference type="AlphaFoldDB" id="A0AAP0HK02"/>
<name>A0AAP0HK02_9MAGN</name>
<sequence length="54" mass="6258">MSFEKRSHNNLSLLLLDDRSMIQISLDFHFVLLGCSCELLLHDMLYACAPYLIN</sequence>
<evidence type="ECO:0000313" key="2">
    <source>
        <dbReference type="Proteomes" id="UP001420932"/>
    </source>
</evidence>
<comment type="caution">
    <text evidence="1">The sequence shown here is derived from an EMBL/GenBank/DDBJ whole genome shotgun (WGS) entry which is preliminary data.</text>
</comment>
<dbReference type="EMBL" id="JBBNAF010000013">
    <property type="protein sequence ID" value="KAK9087522.1"/>
    <property type="molecule type" value="Genomic_DNA"/>
</dbReference>
<evidence type="ECO:0000313" key="1">
    <source>
        <dbReference type="EMBL" id="KAK9087522.1"/>
    </source>
</evidence>
<accession>A0AAP0HK02</accession>